<protein>
    <submittedName>
        <fullName evidence="2">Uncharacterized protein</fullName>
    </submittedName>
</protein>
<name>A0A9D4LIY1_DREPO</name>
<evidence type="ECO:0000313" key="2">
    <source>
        <dbReference type="EMBL" id="KAH3858709.1"/>
    </source>
</evidence>
<dbReference type="AlphaFoldDB" id="A0A9D4LIY1"/>
<sequence length="74" mass="8221">MDGYVYSDENINFIIVISVVMVVIVAMGTGISVWLAWRRNKSLEDNGPVINGYSLTTDIVDVWSVQGQYNPLAI</sequence>
<keyword evidence="3" id="KW-1185">Reference proteome</keyword>
<gene>
    <name evidence="2" type="ORF">DPMN_101335</name>
</gene>
<dbReference type="EMBL" id="JAIWYP010000003">
    <property type="protein sequence ID" value="KAH3858709.1"/>
    <property type="molecule type" value="Genomic_DNA"/>
</dbReference>
<keyword evidence="1" id="KW-0812">Transmembrane</keyword>
<organism evidence="2 3">
    <name type="scientific">Dreissena polymorpha</name>
    <name type="common">Zebra mussel</name>
    <name type="synonym">Mytilus polymorpha</name>
    <dbReference type="NCBI Taxonomy" id="45954"/>
    <lineage>
        <taxon>Eukaryota</taxon>
        <taxon>Metazoa</taxon>
        <taxon>Spiralia</taxon>
        <taxon>Lophotrochozoa</taxon>
        <taxon>Mollusca</taxon>
        <taxon>Bivalvia</taxon>
        <taxon>Autobranchia</taxon>
        <taxon>Heteroconchia</taxon>
        <taxon>Euheterodonta</taxon>
        <taxon>Imparidentia</taxon>
        <taxon>Neoheterodontei</taxon>
        <taxon>Myida</taxon>
        <taxon>Dreissenoidea</taxon>
        <taxon>Dreissenidae</taxon>
        <taxon>Dreissena</taxon>
    </lineage>
</organism>
<evidence type="ECO:0000313" key="3">
    <source>
        <dbReference type="Proteomes" id="UP000828390"/>
    </source>
</evidence>
<evidence type="ECO:0000256" key="1">
    <source>
        <dbReference type="SAM" id="Phobius"/>
    </source>
</evidence>
<reference evidence="2" key="2">
    <citation type="submission" date="2020-11" db="EMBL/GenBank/DDBJ databases">
        <authorList>
            <person name="McCartney M.A."/>
            <person name="Auch B."/>
            <person name="Kono T."/>
            <person name="Mallez S."/>
            <person name="Becker A."/>
            <person name="Gohl D.M."/>
            <person name="Silverstein K.A.T."/>
            <person name="Koren S."/>
            <person name="Bechman K.B."/>
            <person name="Herman A."/>
            <person name="Abrahante J.E."/>
            <person name="Garbe J."/>
        </authorList>
    </citation>
    <scope>NUCLEOTIDE SEQUENCE</scope>
    <source>
        <strain evidence="2">Duluth1</strain>
        <tissue evidence="2">Whole animal</tissue>
    </source>
</reference>
<dbReference type="Proteomes" id="UP000828390">
    <property type="component" value="Unassembled WGS sequence"/>
</dbReference>
<reference evidence="2" key="1">
    <citation type="journal article" date="2019" name="bioRxiv">
        <title>The Genome of the Zebra Mussel, Dreissena polymorpha: A Resource for Invasive Species Research.</title>
        <authorList>
            <person name="McCartney M.A."/>
            <person name="Auch B."/>
            <person name="Kono T."/>
            <person name="Mallez S."/>
            <person name="Zhang Y."/>
            <person name="Obille A."/>
            <person name="Becker A."/>
            <person name="Abrahante J.E."/>
            <person name="Garbe J."/>
            <person name="Badalamenti J.P."/>
            <person name="Herman A."/>
            <person name="Mangelson H."/>
            <person name="Liachko I."/>
            <person name="Sullivan S."/>
            <person name="Sone E.D."/>
            <person name="Koren S."/>
            <person name="Silverstein K.A.T."/>
            <person name="Beckman K.B."/>
            <person name="Gohl D.M."/>
        </authorList>
    </citation>
    <scope>NUCLEOTIDE SEQUENCE</scope>
    <source>
        <strain evidence="2">Duluth1</strain>
        <tissue evidence="2">Whole animal</tissue>
    </source>
</reference>
<feature type="transmembrane region" description="Helical" evidence="1">
    <location>
        <begin position="12"/>
        <end position="37"/>
    </location>
</feature>
<proteinExistence type="predicted"/>
<keyword evidence="1" id="KW-0472">Membrane</keyword>
<comment type="caution">
    <text evidence="2">The sequence shown here is derived from an EMBL/GenBank/DDBJ whole genome shotgun (WGS) entry which is preliminary data.</text>
</comment>
<accession>A0A9D4LIY1</accession>
<keyword evidence="1" id="KW-1133">Transmembrane helix</keyword>